<dbReference type="RefSeq" id="WP_157338198.1">
    <property type="nucleotide sequence ID" value="NZ_RHLK01000015.1"/>
</dbReference>
<dbReference type="Pfam" id="PF00149">
    <property type="entry name" value="Metallophos"/>
    <property type="match status" value="1"/>
</dbReference>
<evidence type="ECO:0000256" key="1">
    <source>
        <dbReference type="ARBA" id="ARBA00001968"/>
    </source>
</evidence>
<dbReference type="GO" id="GO:0009245">
    <property type="term" value="P:lipid A biosynthetic process"/>
    <property type="evidence" value="ECO:0007669"/>
    <property type="project" value="TreeGrafter"/>
</dbReference>
<evidence type="ECO:0000313" key="6">
    <source>
        <dbReference type="EMBL" id="MVP01766.1"/>
    </source>
</evidence>
<comment type="cofactor">
    <cofactor evidence="1">
        <name>a divalent metal cation</name>
        <dbReference type="ChEBI" id="CHEBI:60240"/>
    </cofactor>
</comment>
<evidence type="ECO:0000256" key="4">
    <source>
        <dbReference type="ARBA" id="ARBA00061089"/>
    </source>
</evidence>
<proteinExistence type="inferred from homology"/>
<evidence type="ECO:0000259" key="5">
    <source>
        <dbReference type="Pfam" id="PF00149"/>
    </source>
</evidence>
<comment type="caution">
    <text evidence="6">The sequence shown here is derived from an EMBL/GenBank/DDBJ whole genome shotgun (WGS) entry which is preliminary data.</text>
</comment>
<gene>
    <name evidence="6" type="ORF">EDM21_19920</name>
</gene>
<dbReference type="InterPro" id="IPR004843">
    <property type="entry name" value="Calcineurin-like_PHP"/>
</dbReference>
<feature type="domain" description="Calcineurin-like phosphoesterase" evidence="5">
    <location>
        <begin position="61"/>
        <end position="223"/>
    </location>
</feature>
<evidence type="ECO:0000256" key="3">
    <source>
        <dbReference type="ARBA" id="ARBA00022801"/>
    </source>
</evidence>
<dbReference type="AlphaFoldDB" id="A0A7X3FL82"/>
<dbReference type="Gene3D" id="3.60.21.10">
    <property type="match status" value="1"/>
</dbReference>
<dbReference type="SUPFAM" id="SSF56300">
    <property type="entry name" value="Metallo-dependent phosphatases"/>
    <property type="match status" value="1"/>
</dbReference>
<accession>A0A7X3FL82</accession>
<sequence length="287" mass="31991">MDPNLKMTRRAFLGKGKIVVGAFLAAPFASYGYARFAEPKWIRTTHVPLRMSRLPKAFDGMRIVHFSDVHIGPYLSPDELPQLMERIQSLNPDLICFTGDLYDYRVYDKARVTAALASLKAPLGKFAVLGNHDYYESPRETEKVFQSAGFELLTNRSVPVVQGKSQIRVAGVDDMWEGRPELDRALQGTTGQEFVLLLSHAPDFADIALERPVDLQLSGHSHGGQVRLPFYGALTTPMHGKKYVDGLYKLGGGKLHVYTNRGIGMTLHPVRFWCRPELTVLTLSSGS</sequence>
<dbReference type="OrthoDB" id="9780884at2"/>
<organism evidence="6 7">
    <name type="scientific">Paenibacillus lutrae</name>
    <dbReference type="NCBI Taxonomy" id="2078573"/>
    <lineage>
        <taxon>Bacteria</taxon>
        <taxon>Bacillati</taxon>
        <taxon>Bacillota</taxon>
        <taxon>Bacilli</taxon>
        <taxon>Bacillales</taxon>
        <taxon>Paenibacillaceae</taxon>
        <taxon>Paenibacillus</taxon>
    </lineage>
</organism>
<dbReference type="EMBL" id="RHLK01000015">
    <property type="protein sequence ID" value="MVP01766.1"/>
    <property type="molecule type" value="Genomic_DNA"/>
</dbReference>
<reference evidence="6 7" key="1">
    <citation type="journal article" date="2019" name="Microorganisms">
        <title>Paenibacillus lutrae sp. nov., A Chitinolytic Species Isolated from A River Otter in Castril Natural Park, Granada, Spain.</title>
        <authorList>
            <person name="Rodriguez M."/>
            <person name="Reina J.C."/>
            <person name="Bejar V."/>
            <person name="Llamas I."/>
        </authorList>
    </citation>
    <scope>NUCLEOTIDE SEQUENCE [LARGE SCALE GENOMIC DNA]</scope>
    <source>
        <strain evidence="6 7">N10</strain>
    </source>
</reference>
<keyword evidence="7" id="KW-1185">Reference proteome</keyword>
<dbReference type="InterPro" id="IPR051158">
    <property type="entry name" value="Metallophosphoesterase_sf"/>
</dbReference>
<protein>
    <submittedName>
        <fullName evidence="6">Metallophosphoesterase</fullName>
    </submittedName>
</protein>
<dbReference type="PANTHER" id="PTHR31302">
    <property type="entry name" value="TRANSMEMBRANE PROTEIN WITH METALLOPHOSPHOESTERASE DOMAIN-RELATED"/>
    <property type="match status" value="1"/>
</dbReference>
<dbReference type="GO" id="GO:0016020">
    <property type="term" value="C:membrane"/>
    <property type="evidence" value="ECO:0007669"/>
    <property type="project" value="GOC"/>
</dbReference>
<evidence type="ECO:0000313" key="7">
    <source>
        <dbReference type="Proteomes" id="UP000490800"/>
    </source>
</evidence>
<evidence type="ECO:0000256" key="2">
    <source>
        <dbReference type="ARBA" id="ARBA00022723"/>
    </source>
</evidence>
<keyword evidence="2" id="KW-0479">Metal-binding</keyword>
<name>A0A7X3FL82_9BACL</name>
<dbReference type="FunFam" id="3.60.21.10:FF:000028">
    <property type="entry name" value="Putative metallophosphoesterase"/>
    <property type="match status" value="1"/>
</dbReference>
<dbReference type="CDD" id="cd07385">
    <property type="entry name" value="MPP_YkuE_C"/>
    <property type="match status" value="1"/>
</dbReference>
<dbReference type="GO" id="GO:0046872">
    <property type="term" value="F:metal ion binding"/>
    <property type="evidence" value="ECO:0007669"/>
    <property type="project" value="UniProtKB-KW"/>
</dbReference>
<dbReference type="PANTHER" id="PTHR31302:SF31">
    <property type="entry name" value="PHOSPHODIESTERASE YAEI"/>
    <property type="match status" value="1"/>
</dbReference>
<dbReference type="GO" id="GO:0008758">
    <property type="term" value="F:UDP-2,3-diacylglucosamine hydrolase activity"/>
    <property type="evidence" value="ECO:0007669"/>
    <property type="project" value="TreeGrafter"/>
</dbReference>
<keyword evidence="3" id="KW-0378">Hydrolase</keyword>
<comment type="similarity">
    <text evidence="4">Belongs to the metallophosphoesterase superfamily.</text>
</comment>
<dbReference type="InterPro" id="IPR029052">
    <property type="entry name" value="Metallo-depent_PP-like"/>
</dbReference>
<dbReference type="Proteomes" id="UP000490800">
    <property type="component" value="Unassembled WGS sequence"/>
</dbReference>